<comment type="caution">
    <text evidence="3">The sequence shown here is derived from an EMBL/GenBank/DDBJ whole genome shotgun (WGS) entry which is preliminary data.</text>
</comment>
<organism evidence="3 4">
    <name type="scientific">Bondarzewia mesenterica</name>
    <dbReference type="NCBI Taxonomy" id="1095465"/>
    <lineage>
        <taxon>Eukaryota</taxon>
        <taxon>Fungi</taxon>
        <taxon>Dikarya</taxon>
        <taxon>Basidiomycota</taxon>
        <taxon>Agaricomycotina</taxon>
        <taxon>Agaricomycetes</taxon>
        <taxon>Russulales</taxon>
        <taxon>Bondarzewiaceae</taxon>
        <taxon>Bondarzewia</taxon>
    </lineage>
</organism>
<feature type="region of interest" description="Disordered" evidence="1">
    <location>
        <begin position="343"/>
        <end position="462"/>
    </location>
</feature>
<keyword evidence="2" id="KW-0812">Transmembrane</keyword>
<keyword evidence="2" id="KW-0472">Membrane</keyword>
<feature type="compositionally biased region" description="Acidic residues" evidence="1">
    <location>
        <begin position="436"/>
        <end position="448"/>
    </location>
</feature>
<evidence type="ECO:0000256" key="1">
    <source>
        <dbReference type="SAM" id="MobiDB-lite"/>
    </source>
</evidence>
<accession>A0A4S4M5Z2</accession>
<evidence type="ECO:0000256" key="2">
    <source>
        <dbReference type="SAM" id="Phobius"/>
    </source>
</evidence>
<dbReference type="AlphaFoldDB" id="A0A4S4M5Z2"/>
<keyword evidence="2" id="KW-1133">Transmembrane helix</keyword>
<protein>
    <submittedName>
        <fullName evidence="3">Uncharacterized protein</fullName>
    </submittedName>
</protein>
<reference evidence="3 4" key="1">
    <citation type="submission" date="2019-02" db="EMBL/GenBank/DDBJ databases">
        <title>Genome sequencing of the rare red list fungi Bondarzewia mesenterica.</title>
        <authorList>
            <person name="Buettner E."/>
            <person name="Kellner H."/>
        </authorList>
    </citation>
    <scope>NUCLEOTIDE SEQUENCE [LARGE SCALE GENOMIC DNA]</scope>
    <source>
        <strain evidence="3 4">DSM 108281</strain>
    </source>
</reference>
<proteinExistence type="predicted"/>
<gene>
    <name evidence="3" type="ORF">EW146_g767</name>
</gene>
<evidence type="ECO:0000313" key="4">
    <source>
        <dbReference type="Proteomes" id="UP000310158"/>
    </source>
</evidence>
<feature type="compositionally biased region" description="Low complexity" evidence="1">
    <location>
        <begin position="394"/>
        <end position="403"/>
    </location>
</feature>
<dbReference type="Proteomes" id="UP000310158">
    <property type="component" value="Unassembled WGS sequence"/>
</dbReference>
<feature type="compositionally biased region" description="Basic and acidic residues" evidence="1">
    <location>
        <begin position="412"/>
        <end position="432"/>
    </location>
</feature>
<feature type="transmembrane region" description="Helical" evidence="2">
    <location>
        <begin position="12"/>
        <end position="37"/>
    </location>
</feature>
<dbReference type="EMBL" id="SGPL01000017">
    <property type="protein sequence ID" value="THH20642.1"/>
    <property type="molecule type" value="Genomic_DNA"/>
</dbReference>
<feature type="compositionally biased region" description="Acidic residues" evidence="1">
    <location>
        <begin position="346"/>
        <end position="369"/>
    </location>
</feature>
<evidence type="ECO:0000313" key="3">
    <source>
        <dbReference type="EMBL" id="THH20642.1"/>
    </source>
</evidence>
<keyword evidence="4" id="KW-1185">Reference proteome</keyword>
<sequence length="485" mass="53793">MHTAIRFKLSILGLQLLHLILLVLPHGIFLDMLWIALGFGRAPQNSVTLVSMKGFHYAPGFSNNSPLVPFYFHEERYCYLDHLQLSGIQRLLVFIVAFPAAIVSENFFCGPLRRGVIQDLILWLDTCYIDLIRTGSIHSEIRSPLQTRAVLQLFAPHPNVRTAVICGIDIPSAPASSMSGVFDAPGGTTVDARKQSRSYNTRQPHTHTSYRKSILVQLVQTSPVYTRKACGLAQSERSNRITSDQLRVVGFPGPRPPLHERIYRRVQMPFEDVLHSPLVDNQVFHLSDAPFDEGPWEGYWDEYGLRTDSMHDLEDAWQARRKAEDDIKVLALKKGIAMAQAQIEETNSEDNAQEDETTSSETSGDDVSDTEFSLDSLSDGSHSSASAQFTDGCSSSSESSTVDSDSDSDDSDSYHESSDSDYHESKSDRDSSNSDSSEDSDYGDVMDIDAERPETLSSGAAMIPVSDGLPRVLRWDTDGDVIMDG</sequence>
<name>A0A4S4M5Z2_9AGAM</name>
<feature type="compositionally biased region" description="Low complexity" evidence="1">
    <location>
        <begin position="373"/>
        <end position="387"/>
    </location>
</feature>